<protein>
    <submittedName>
        <fullName evidence="2">Uncharacterized protein</fullName>
    </submittedName>
</protein>
<dbReference type="Proteomes" id="UP000092683">
    <property type="component" value="Unassembled WGS sequence"/>
</dbReference>
<comment type="caution">
    <text evidence="2">The sequence shown here is derived from an EMBL/GenBank/DDBJ whole genome shotgun (WGS) entry which is preliminary data.</text>
</comment>
<keyword evidence="1" id="KW-1133">Transmembrane helix</keyword>
<organism evidence="2 3">
    <name type="scientific">Mycobacterium malmoense</name>
    <dbReference type="NCBI Taxonomy" id="1780"/>
    <lineage>
        <taxon>Bacteria</taxon>
        <taxon>Bacillati</taxon>
        <taxon>Actinomycetota</taxon>
        <taxon>Actinomycetes</taxon>
        <taxon>Mycobacteriales</taxon>
        <taxon>Mycobacteriaceae</taxon>
        <taxon>Mycobacterium</taxon>
    </lineage>
</organism>
<reference evidence="2 3" key="1">
    <citation type="submission" date="2016-06" db="EMBL/GenBank/DDBJ databases">
        <authorList>
            <person name="Kjaerup R.B."/>
            <person name="Dalgaard T.S."/>
            <person name="Juul-Madsen H.R."/>
        </authorList>
    </citation>
    <scope>NUCLEOTIDE SEQUENCE [LARGE SCALE GENOMIC DNA]</scope>
    <source>
        <strain evidence="2 3">E3012</strain>
    </source>
</reference>
<name>A0A1B9DCS6_MYCMA</name>
<evidence type="ECO:0000313" key="2">
    <source>
        <dbReference type="EMBL" id="OCB60565.1"/>
    </source>
</evidence>
<keyword evidence="1" id="KW-0812">Transmembrane</keyword>
<proteinExistence type="predicted"/>
<evidence type="ECO:0000256" key="1">
    <source>
        <dbReference type="SAM" id="Phobius"/>
    </source>
</evidence>
<dbReference type="EMBL" id="MBEE01000042">
    <property type="protein sequence ID" value="OCB60565.1"/>
    <property type="molecule type" value="Genomic_DNA"/>
</dbReference>
<accession>A0A1B9DCS6</accession>
<dbReference type="AlphaFoldDB" id="A0A1B9DCS6"/>
<keyword evidence="1" id="KW-0472">Membrane</keyword>
<feature type="transmembrane region" description="Helical" evidence="1">
    <location>
        <begin position="103"/>
        <end position="124"/>
    </location>
</feature>
<gene>
    <name evidence="2" type="ORF">A5677_13740</name>
</gene>
<evidence type="ECO:0000313" key="3">
    <source>
        <dbReference type="Proteomes" id="UP000092683"/>
    </source>
</evidence>
<sequence>MDSSGSLAAAEPFATEPFTALACVGPADGTIAARALAPVGRGGAYWHPGGGSFGGSPQESEISPLTAVSAVAALAEAFAARVKAALFEFKPGWRVGEEEVARAAIVVIFFALMTLISLAAGAILTMG</sequence>
<dbReference type="RefSeq" id="WP_065478987.1">
    <property type="nucleotide sequence ID" value="NZ_MBEE01000042.1"/>
</dbReference>